<dbReference type="InterPro" id="IPR006935">
    <property type="entry name" value="Helicase/UvrB_N"/>
</dbReference>
<dbReference type="InterPro" id="IPR032438">
    <property type="entry name" value="ERCC3_RAD25_C"/>
</dbReference>
<dbReference type="NCBIfam" id="NF045503">
    <property type="entry name" value="repair_heli_XPB"/>
    <property type="match status" value="1"/>
</dbReference>
<name>A0A7D3Y2U6_9BACL</name>
<feature type="domain" description="Helicase C-terminal" evidence="11">
    <location>
        <begin position="410"/>
        <end position="554"/>
    </location>
</feature>
<keyword evidence="5" id="KW-0067">ATP-binding</keyword>
<keyword evidence="13" id="KW-1185">Reference proteome</keyword>
<dbReference type="KEGG" id="kpul:GXN76_12240"/>
<dbReference type="GO" id="GO:0003677">
    <property type="term" value="F:DNA binding"/>
    <property type="evidence" value="ECO:0007669"/>
    <property type="project" value="InterPro"/>
</dbReference>
<dbReference type="PROSITE" id="PS51194">
    <property type="entry name" value="HELICASE_CTER"/>
    <property type="match status" value="1"/>
</dbReference>
<dbReference type="Pfam" id="PF13625">
    <property type="entry name" value="Helicase_C_3"/>
    <property type="match status" value="1"/>
</dbReference>
<evidence type="ECO:0000256" key="1">
    <source>
        <dbReference type="ARBA" id="ARBA00006637"/>
    </source>
</evidence>
<dbReference type="CDD" id="cd18789">
    <property type="entry name" value="SF2_C_XPB"/>
    <property type="match status" value="1"/>
</dbReference>
<dbReference type="InterPro" id="IPR027417">
    <property type="entry name" value="P-loop_NTPase"/>
</dbReference>
<evidence type="ECO:0000259" key="10">
    <source>
        <dbReference type="PROSITE" id="PS51192"/>
    </source>
</evidence>
<dbReference type="SMART" id="SM00490">
    <property type="entry name" value="HELICc"/>
    <property type="match status" value="1"/>
</dbReference>
<keyword evidence="4 12" id="KW-0347">Helicase</keyword>
<dbReference type="AlphaFoldDB" id="A0A7D3Y2U6"/>
<evidence type="ECO:0000256" key="5">
    <source>
        <dbReference type="ARBA" id="ARBA00022840"/>
    </source>
</evidence>
<feature type="domain" description="Helicase ATP-binding" evidence="10">
    <location>
        <begin position="201"/>
        <end position="356"/>
    </location>
</feature>
<reference evidence="12 13" key="1">
    <citation type="submission" date="2020-01" db="EMBL/GenBank/DDBJ databases">
        <authorList>
            <person name="Gulvik C.A."/>
            <person name="Batra D.G."/>
        </authorList>
    </citation>
    <scope>NUCLEOTIDE SEQUENCE [LARGE SCALE GENOMIC DNA]</scope>
    <source>
        <strain evidence="12 13">W9323</strain>
    </source>
</reference>
<dbReference type="EMBL" id="CP048104">
    <property type="protein sequence ID" value="QKG85163.1"/>
    <property type="molecule type" value="Genomic_DNA"/>
</dbReference>
<dbReference type="Proteomes" id="UP000503088">
    <property type="component" value="Chromosome"/>
</dbReference>
<comment type="catalytic activity">
    <reaction evidence="9">
        <text>ATP + H2O = ADP + phosphate + H(+)</text>
        <dbReference type="Rhea" id="RHEA:13065"/>
        <dbReference type="ChEBI" id="CHEBI:15377"/>
        <dbReference type="ChEBI" id="CHEBI:15378"/>
        <dbReference type="ChEBI" id="CHEBI:30616"/>
        <dbReference type="ChEBI" id="CHEBI:43474"/>
        <dbReference type="ChEBI" id="CHEBI:456216"/>
        <dbReference type="EC" id="5.6.2.4"/>
    </reaction>
</comment>
<dbReference type="EC" id="5.6.2.4" evidence="8"/>
<comment type="catalytic activity">
    <reaction evidence="7">
        <text>Couples ATP hydrolysis with the unwinding of duplex DNA by translocating in the 3'-5' direction.</text>
        <dbReference type="EC" id="5.6.2.4"/>
    </reaction>
</comment>
<evidence type="ECO:0000256" key="9">
    <source>
        <dbReference type="ARBA" id="ARBA00048988"/>
    </source>
</evidence>
<keyword evidence="2" id="KW-0547">Nucleotide-binding</keyword>
<dbReference type="SMART" id="SM00487">
    <property type="entry name" value="DEXDc"/>
    <property type="match status" value="1"/>
</dbReference>
<dbReference type="InterPro" id="IPR032830">
    <property type="entry name" value="XPB/Ssl2_N"/>
</dbReference>
<evidence type="ECO:0000313" key="13">
    <source>
        <dbReference type="Proteomes" id="UP000503088"/>
    </source>
</evidence>
<comment type="similarity">
    <text evidence="1">Belongs to the helicase family. RAD25/XPB subfamily.</text>
</comment>
<protein>
    <recommendedName>
        <fullName evidence="8">DNA 3'-5' helicase</fullName>
        <ecNumber evidence="8">5.6.2.4</ecNumber>
    </recommendedName>
</protein>
<evidence type="ECO:0000313" key="12">
    <source>
        <dbReference type="EMBL" id="QKG85163.1"/>
    </source>
</evidence>
<dbReference type="InterPro" id="IPR050615">
    <property type="entry name" value="ATP-dep_DNA_Helicase"/>
</dbReference>
<dbReference type="InterPro" id="IPR014001">
    <property type="entry name" value="Helicase_ATP-bd"/>
</dbReference>
<gene>
    <name evidence="12" type="ORF">GXN76_12240</name>
</gene>
<dbReference type="PANTHER" id="PTHR11274">
    <property type="entry name" value="RAD25/XP-B DNA REPAIR HELICASE"/>
    <property type="match status" value="1"/>
</dbReference>
<accession>A0A7D3Y2U6</accession>
<dbReference type="Pfam" id="PF04851">
    <property type="entry name" value="ResIII"/>
    <property type="match status" value="1"/>
</dbReference>
<dbReference type="GO" id="GO:0043138">
    <property type="term" value="F:3'-5' DNA helicase activity"/>
    <property type="evidence" value="ECO:0007669"/>
    <property type="project" value="UniProtKB-EC"/>
</dbReference>
<evidence type="ECO:0000256" key="7">
    <source>
        <dbReference type="ARBA" id="ARBA00034617"/>
    </source>
</evidence>
<evidence type="ECO:0000256" key="2">
    <source>
        <dbReference type="ARBA" id="ARBA00022741"/>
    </source>
</evidence>
<dbReference type="SUPFAM" id="SSF52540">
    <property type="entry name" value="P-loop containing nucleoside triphosphate hydrolases"/>
    <property type="match status" value="2"/>
</dbReference>
<keyword evidence="6" id="KW-0413">Isomerase</keyword>
<dbReference type="GO" id="GO:0016787">
    <property type="term" value="F:hydrolase activity"/>
    <property type="evidence" value="ECO:0007669"/>
    <property type="project" value="UniProtKB-KW"/>
</dbReference>
<evidence type="ECO:0000256" key="8">
    <source>
        <dbReference type="ARBA" id="ARBA00034808"/>
    </source>
</evidence>
<evidence type="ECO:0000256" key="3">
    <source>
        <dbReference type="ARBA" id="ARBA00022801"/>
    </source>
</evidence>
<dbReference type="InterPro" id="IPR001650">
    <property type="entry name" value="Helicase_C-like"/>
</dbReference>
<sequence>MMNQDSKPLIVQRDRTLLLEVNHPKYEKVRELLVPFAERVKSPECIHTYRITPLSLWNAAALGMKADEIIHILRENSKVTLPLSIQSEVQEWMGRYGKLRLEPWGNDLALVSDDANLLTQVSRFPEVVKRIKKVESNRFLLKQEDRGFLKQALVQEGYPVEDQAGYTTGEELRLQLRKRSRSGIPFQLREYQEQAIEAFYRNGSASGGNGVILLPCGAGKTIVGLAVLARLEKETLILTPNATSVRQWIDEILDKTDLSREQVGEYTGTRKEVKPVTVATYQILTHRGRQKSFTHLNLFHRRDWGLIIYDEVHLLPAPVFRATADLQARRRLGLTATLVREDGREKDVFSLIGPKIMEAPWKELEDRGWIATARCTEIRASMAEERYREYRTAGRRQKYRIAAENPDKLMVLERIIRHHAPEPVLIIGQYLNQLGHIASHLSAPLITGSTSHQRREQLYQLFRQGQIPVLIVSKVANFAVDLPDVRVAVQVSGTFGSRQEEAQRLGRILRPKKTDNQAFFYQIVTRDTLDQEYAQNRQLFLIEQGYHYHVMDAEQWEV</sequence>
<evidence type="ECO:0000259" key="11">
    <source>
        <dbReference type="PROSITE" id="PS51194"/>
    </source>
</evidence>
<dbReference type="RefSeq" id="WP_173223558.1">
    <property type="nucleotide sequence ID" value="NZ_CP048104.1"/>
</dbReference>
<evidence type="ECO:0000256" key="6">
    <source>
        <dbReference type="ARBA" id="ARBA00023235"/>
    </source>
</evidence>
<dbReference type="GO" id="GO:0005524">
    <property type="term" value="F:ATP binding"/>
    <property type="evidence" value="ECO:0007669"/>
    <property type="project" value="UniProtKB-KW"/>
</dbReference>
<dbReference type="Pfam" id="PF16203">
    <property type="entry name" value="ERCC3_RAD25_C"/>
    <property type="match status" value="1"/>
</dbReference>
<dbReference type="Gene3D" id="3.40.50.300">
    <property type="entry name" value="P-loop containing nucleotide triphosphate hydrolases"/>
    <property type="match status" value="2"/>
</dbReference>
<proteinExistence type="inferred from homology"/>
<dbReference type="PRINTS" id="PR00851">
    <property type="entry name" value="XRODRMPGMNTB"/>
</dbReference>
<organism evidence="12 13">
    <name type="scientific">Kroppenstedtia pulmonis</name>
    <dbReference type="NCBI Taxonomy" id="1380685"/>
    <lineage>
        <taxon>Bacteria</taxon>
        <taxon>Bacillati</taxon>
        <taxon>Bacillota</taxon>
        <taxon>Bacilli</taxon>
        <taxon>Bacillales</taxon>
        <taxon>Thermoactinomycetaceae</taxon>
        <taxon>Kroppenstedtia</taxon>
    </lineage>
</organism>
<evidence type="ECO:0000256" key="4">
    <source>
        <dbReference type="ARBA" id="ARBA00022806"/>
    </source>
</evidence>
<keyword evidence="3" id="KW-0378">Hydrolase</keyword>
<dbReference type="PROSITE" id="PS51192">
    <property type="entry name" value="HELICASE_ATP_BIND_1"/>
    <property type="match status" value="1"/>
</dbReference>
<dbReference type="PANTHER" id="PTHR11274:SF0">
    <property type="entry name" value="GENERAL TRANSCRIPTION AND DNA REPAIR FACTOR IIH HELICASE SUBUNIT XPB"/>
    <property type="match status" value="1"/>
</dbReference>